<protein>
    <recommendedName>
        <fullName evidence="4">VapB-type antitoxin</fullName>
    </recommendedName>
</protein>
<dbReference type="GeneID" id="89290455"/>
<evidence type="ECO:0000313" key="3">
    <source>
        <dbReference type="Proteomes" id="UP001341135"/>
    </source>
</evidence>
<keyword evidence="3" id="KW-1185">Reference proteome</keyword>
<name>A0ABN6ZTC2_9CREN</name>
<evidence type="ECO:0000256" key="1">
    <source>
        <dbReference type="SAM" id="MobiDB-lite"/>
    </source>
</evidence>
<sequence>MAGTSVKLDTASKKLLEELQARILLETGVRYRLQDILAAALRLAAKKRDEIIAELQGGWKPLSPKEAEKLLEEHSFEGPEDASTRIDEVLYS</sequence>
<evidence type="ECO:0008006" key="4">
    <source>
        <dbReference type="Google" id="ProtNLM"/>
    </source>
</evidence>
<proteinExistence type="predicted"/>
<feature type="region of interest" description="Disordered" evidence="1">
    <location>
        <begin position="72"/>
        <end position="92"/>
    </location>
</feature>
<gene>
    <name evidence="2" type="ORF">PABY_24560</name>
</gene>
<organism evidence="2 3">
    <name type="scientific">Pyrodictium abyssi</name>
    <dbReference type="NCBI Taxonomy" id="54256"/>
    <lineage>
        <taxon>Archaea</taxon>
        <taxon>Thermoproteota</taxon>
        <taxon>Thermoprotei</taxon>
        <taxon>Desulfurococcales</taxon>
        <taxon>Pyrodictiaceae</taxon>
        <taxon>Pyrodictium</taxon>
    </lineage>
</organism>
<accession>A0ABN6ZTC2</accession>
<dbReference type="EMBL" id="AP028907">
    <property type="protein sequence ID" value="BES82889.1"/>
    <property type="molecule type" value="Genomic_DNA"/>
</dbReference>
<dbReference type="RefSeq" id="WP_338250644.1">
    <property type="nucleotide sequence ID" value="NZ_AP028907.1"/>
</dbReference>
<dbReference type="Proteomes" id="UP001341135">
    <property type="component" value="Chromosome"/>
</dbReference>
<reference evidence="2 3" key="1">
    <citation type="submission" date="2023-09" db="EMBL/GenBank/DDBJ databases">
        <title>Pyrofollis japonicus gen. nov. sp. nov., a novel member of the family Pyrodictiaceae isolated from the Iheya North hydrothermal field.</title>
        <authorList>
            <person name="Miyazaki U."/>
            <person name="Sanari M."/>
            <person name="Tame A."/>
            <person name="Kitajima M."/>
            <person name="Okamoto A."/>
            <person name="Sawayama S."/>
            <person name="Miyazaki J."/>
            <person name="Takai K."/>
            <person name="Nakagawa S."/>
        </authorList>
    </citation>
    <scope>NUCLEOTIDE SEQUENCE [LARGE SCALE GENOMIC DNA]</scope>
    <source>
        <strain evidence="2 3">AV2</strain>
    </source>
</reference>
<evidence type="ECO:0000313" key="2">
    <source>
        <dbReference type="EMBL" id="BES82889.1"/>
    </source>
</evidence>